<dbReference type="EMBL" id="CP001102">
    <property type="protein sequence ID" value="ACP20948.1"/>
    <property type="molecule type" value="Genomic_DNA"/>
</dbReference>
<keyword evidence="2" id="KW-1185">Reference proteome</keyword>
<proteinExistence type="predicted"/>
<evidence type="ECO:0000313" key="1">
    <source>
        <dbReference type="EMBL" id="ACP20948.1"/>
    </source>
</evidence>
<dbReference type="AlphaFoldDB" id="C3L4N0"/>
<organism evidence="1 2">
    <name type="scientific">Amoebophilus asiaticus (strain 5a2)</name>
    <dbReference type="NCBI Taxonomy" id="452471"/>
    <lineage>
        <taxon>Bacteria</taxon>
        <taxon>Pseudomonadati</taxon>
        <taxon>Bacteroidota</taxon>
        <taxon>Cytophagia</taxon>
        <taxon>Cytophagales</taxon>
        <taxon>Amoebophilaceae</taxon>
        <taxon>Candidatus Amoebophilus</taxon>
    </lineage>
</organism>
<protein>
    <submittedName>
        <fullName evidence="1">Uncharacterized protein</fullName>
    </submittedName>
</protein>
<gene>
    <name evidence="1" type="ordered locus">Aasi_1635</name>
</gene>
<dbReference type="STRING" id="452471.Aasi_1635"/>
<dbReference type="Proteomes" id="UP000001227">
    <property type="component" value="Chromosome"/>
</dbReference>
<dbReference type="KEGG" id="aas:Aasi_1635"/>
<sequence>MAFILLASLFLQSCGNSLNPVIPNPIREVPSEHIPLLTDHIQPLVGQELTAQGGHAVTFYEEAGELKANVAMNVPQ</sequence>
<dbReference type="eggNOG" id="COG0790">
    <property type="taxonomic scope" value="Bacteria"/>
</dbReference>
<evidence type="ECO:0000313" key="2">
    <source>
        <dbReference type="Proteomes" id="UP000001227"/>
    </source>
</evidence>
<name>C3L4N0_AMOA5</name>
<accession>C3L4N0</accession>
<reference evidence="1 2" key="1">
    <citation type="journal article" date="2010" name="J. Bacteriol.">
        <title>The genome of the amoeba symbiont 'Candidatus Amoebophilus asiaticus' reveals common mechanisms for host cell interaction among amoeba-associated bacteria.</title>
        <authorList>
            <person name="Schmitz-Esser S."/>
            <person name="Tischler P."/>
            <person name="Arnold R."/>
            <person name="Montanaro J."/>
            <person name="Wagner M."/>
            <person name="Rattei T."/>
            <person name="Horn M."/>
        </authorList>
    </citation>
    <scope>NUCLEOTIDE SEQUENCE [LARGE SCALE GENOMIC DNA]</scope>
    <source>
        <strain evidence="1 2">5a2</strain>
    </source>
</reference>
<dbReference type="HOGENOM" id="CLU_2646518_0_0_10"/>